<feature type="transmembrane region" description="Helical" evidence="1">
    <location>
        <begin position="20"/>
        <end position="38"/>
    </location>
</feature>
<organism evidence="2 3">
    <name type="scientific">Cedecea neteri</name>
    <dbReference type="NCBI Taxonomy" id="158822"/>
    <lineage>
        <taxon>Bacteria</taxon>
        <taxon>Pseudomonadati</taxon>
        <taxon>Pseudomonadota</taxon>
        <taxon>Gammaproteobacteria</taxon>
        <taxon>Enterobacterales</taxon>
        <taxon>Enterobacteriaceae</taxon>
        <taxon>Cedecea</taxon>
    </lineage>
</organism>
<dbReference type="AlphaFoldDB" id="A0AAN0VV17"/>
<sequence length="83" mass="9252">MNRREILIKCRALLSYSREIIADGWVGFATIYSCYSLGNLIGDKYYHGAQFPGLIGIWVATFICCITPSFTKMAKAAKNKPIA</sequence>
<keyword evidence="1" id="KW-1133">Transmembrane helix</keyword>
<dbReference type="Proteomes" id="UP000029516">
    <property type="component" value="Chromosome"/>
</dbReference>
<proteinExistence type="predicted"/>
<evidence type="ECO:0000313" key="3">
    <source>
        <dbReference type="Proteomes" id="UP000029516"/>
    </source>
</evidence>
<dbReference type="KEGG" id="cem:LH23_16130"/>
<dbReference type="PROSITE" id="PS51257">
    <property type="entry name" value="PROKAR_LIPOPROTEIN"/>
    <property type="match status" value="1"/>
</dbReference>
<name>A0AAN0VV17_9ENTR</name>
<dbReference type="EMBL" id="CP009458">
    <property type="protein sequence ID" value="AIR62125.1"/>
    <property type="molecule type" value="Genomic_DNA"/>
</dbReference>
<feature type="transmembrane region" description="Helical" evidence="1">
    <location>
        <begin position="50"/>
        <end position="70"/>
    </location>
</feature>
<reference evidence="2 3" key="1">
    <citation type="submission" date="2014-09" db="EMBL/GenBank/DDBJ databases">
        <authorList>
            <person name="Chan K.-G."/>
        </authorList>
    </citation>
    <scope>NUCLEOTIDE SEQUENCE [LARGE SCALE GENOMIC DNA]</scope>
    <source>
        <strain evidence="2 3">M006</strain>
    </source>
</reference>
<protein>
    <submittedName>
        <fullName evidence="2">Uncharacterized protein</fullName>
    </submittedName>
</protein>
<keyword evidence="1" id="KW-0812">Transmembrane</keyword>
<evidence type="ECO:0000313" key="2">
    <source>
        <dbReference type="EMBL" id="AIR62125.1"/>
    </source>
</evidence>
<dbReference type="RefSeq" id="WP_039293078.1">
    <property type="nucleotide sequence ID" value="NZ_CP009458.1"/>
</dbReference>
<gene>
    <name evidence="2" type="ORF">LH23_16130</name>
</gene>
<accession>A0AAN0VV17</accession>
<keyword evidence="1" id="KW-0472">Membrane</keyword>
<evidence type="ECO:0000256" key="1">
    <source>
        <dbReference type="SAM" id="Phobius"/>
    </source>
</evidence>